<gene>
    <name evidence="1" type="ORF">BFG57_15555</name>
</gene>
<organism evidence="1 2">
    <name type="scientific">Bacillus solimangrovi</name>
    <dbReference type="NCBI Taxonomy" id="1305675"/>
    <lineage>
        <taxon>Bacteria</taxon>
        <taxon>Bacillati</taxon>
        <taxon>Bacillota</taxon>
        <taxon>Bacilli</taxon>
        <taxon>Bacillales</taxon>
        <taxon>Bacillaceae</taxon>
        <taxon>Bacillus</taxon>
    </lineage>
</organism>
<evidence type="ECO:0008006" key="3">
    <source>
        <dbReference type="Google" id="ProtNLM"/>
    </source>
</evidence>
<proteinExistence type="predicted"/>
<comment type="caution">
    <text evidence="1">The sequence shown here is derived from an EMBL/GenBank/DDBJ whole genome shotgun (WGS) entry which is preliminary data.</text>
</comment>
<dbReference type="Proteomes" id="UP000095209">
    <property type="component" value="Unassembled WGS sequence"/>
</dbReference>
<dbReference type="RefSeq" id="WP_069717476.1">
    <property type="nucleotide sequence ID" value="NZ_MJEH01000027.1"/>
</dbReference>
<sequence length="63" mass="7412">MADELQKIVEQLASGEMLTYEVEKQQTTSFFEIIRVREDFKHFRGQAKKGGNVVYQYLNEPRS</sequence>
<evidence type="ECO:0000313" key="1">
    <source>
        <dbReference type="EMBL" id="OEH92474.1"/>
    </source>
</evidence>
<keyword evidence="2" id="KW-1185">Reference proteome</keyword>
<dbReference type="EMBL" id="MJEH01000027">
    <property type="protein sequence ID" value="OEH92474.1"/>
    <property type="molecule type" value="Genomic_DNA"/>
</dbReference>
<evidence type="ECO:0000313" key="2">
    <source>
        <dbReference type="Proteomes" id="UP000095209"/>
    </source>
</evidence>
<protein>
    <recommendedName>
        <fullName evidence="3">Abortive phage infection protein</fullName>
    </recommendedName>
</protein>
<dbReference type="OrthoDB" id="2455488at2"/>
<reference evidence="1 2" key="1">
    <citation type="submission" date="2016-08" db="EMBL/GenBank/DDBJ databases">
        <title>Genome of Bacillus solimangrovi GH2-4.</title>
        <authorList>
            <person name="Lim S."/>
            <person name="Kim B.-C."/>
        </authorList>
    </citation>
    <scope>NUCLEOTIDE SEQUENCE [LARGE SCALE GENOMIC DNA]</scope>
    <source>
        <strain evidence="1 2">GH2-4</strain>
    </source>
</reference>
<dbReference type="AlphaFoldDB" id="A0A1E5LEG9"/>
<name>A0A1E5LEG9_9BACI</name>
<accession>A0A1E5LEG9</accession>